<dbReference type="Gene3D" id="3.40.1190.20">
    <property type="match status" value="1"/>
</dbReference>
<feature type="region of interest" description="Disordered" evidence="1">
    <location>
        <begin position="194"/>
        <end position="240"/>
    </location>
</feature>
<dbReference type="InterPro" id="IPR029056">
    <property type="entry name" value="Ribokinase-like"/>
</dbReference>
<comment type="caution">
    <text evidence="2">The sequence shown here is derived from an EMBL/GenBank/DDBJ whole genome shotgun (WGS) entry which is preliminary data.</text>
</comment>
<dbReference type="Proteomes" id="UP000011668">
    <property type="component" value="Unassembled WGS sequence"/>
</dbReference>
<evidence type="ECO:0000313" key="3">
    <source>
        <dbReference type="Proteomes" id="UP000011668"/>
    </source>
</evidence>
<proteinExistence type="predicted"/>
<dbReference type="HOGENOM" id="CLU_1157053_0_0_1"/>
<dbReference type="PANTHER" id="PTHR47098">
    <property type="entry name" value="PROTEIN MAK32"/>
    <property type="match status" value="1"/>
</dbReference>
<dbReference type="SUPFAM" id="SSF53613">
    <property type="entry name" value="Ribokinase-like"/>
    <property type="match status" value="1"/>
</dbReference>
<name>L8X2B4_THACA</name>
<protein>
    <submittedName>
        <fullName evidence="2">PfkB domain-containing protein</fullName>
    </submittedName>
</protein>
<organism evidence="2 3">
    <name type="scientific">Thanatephorus cucumeris (strain AG1-IA)</name>
    <name type="common">Rice sheath blight fungus</name>
    <name type="synonym">Rhizoctonia solani</name>
    <dbReference type="NCBI Taxonomy" id="983506"/>
    <lineage>
        <taxon>Eukaryota</taxon>
        <taxon>Fungi</taxon>
        <taxon>Dikarya</taxon>
        <taxon>Basidiomycota</taxon>
        <taxon>Agaricomycotina</taxon>
        <taxon>Agaricomycetes</taxon>
        <taxon>Cantharellales</taxon>
        <taxon>Ceratobasidiaceae</taxon>
        <taxon>Rhizoctonia</taxon>
        <taxon>Rhizoctonia solani AG-1</taxon>
    </lineage>
</organism>
<dbReference type="PANTHER" id="PTHR47098:SF2">
    <property type="entry name" value="PROTEIN MAK32"/>
    <property type="match status" value="1"/>
</dbReference>
<reference evidence="2 3" key="1">
    <citation type="journal article" date="2013" name="Nat. Commun.">
        <title>The evolution and pathogenic mechanisms of the rice sheath blight pathogen.</title>
        <authorList>
            <person name="Zheng A."/>
            <person name="Lin R."/>
            <person name="Xu L."/>
            <person name="Qin P."/>
            <person name="Tang C."/>
            <person name="Ai P."/>
            <person name="Zhang D."/>
            <person name="Liu Y."/>
            <person name="Sun Z."/>
            <person name="Feng H."/>
            <person name="Wang Y."/>
            <person name="Chen Y."/>
            <person name="Liang X."/>
            <person name="Fu R."/>
            <person name="Li Q."/>
            <person name="Zhang J."/>
            <person name="Yu X."/>
            <person name="Xie Z."/>
            <person name="Ding L."/>
            <person name="Guan P."/>
            <person name="Tang J."/>
            <person name="Liang Y."/>
            <person name="Wang S."/>
            <person name="Deng Q."/>
            <person name="Li S."/>
            <person name="Zhu J."/>
            <person name="Wang L."/>
            <person name="Liu H."/>
            <person name="Li P."/>
        </authorList>
    </citation>
    <scope>NUCLEOTIDE SEQUENCE [LARGE SCALE GENOMIC DNA]</scope>
    <source>
        <strain evidence="3">AG-1 IA</strain>
    </source>
</reference>
<accession>L8X2B4</accession>
<dbReference type="OrthoDB" id="497927at2759"/>
<dbReference type="STRING" id="983506.L8X2B4"/>
<keyword evidence="3" id="KW-1185">Reference proteome</keyword>
<gene>
    <name evidence="2" type="ORF">AG1IA_02808</name>
</gene>
<evidence type="ECO:0000256" key="1">
    <source>
        <dbReference type="SAM" id="MobiDB-lite"/>
    </source>
</evidence>
<evidence type="ECO:0000313" key="2">
    <source>
        <dbReference type="EMBL" id="ELU43168.1"/>
    </source>
</evidence>
<dbReference type="AlphaFoldDB" id="L8X2B4"/>
<feature type="compositionally biased region" description="Polar residues" evidence="1">
    <location>
        <begin position="195"/>
        <end position="205"/>
    </location>
</feature>
<dbReference type="EMBL" id="AFRT01000602">
    <property type="protein sequence ID" value="ELU43168.1"/>
    <property type="molecule type" value="Genomic_DNA"/>
</dbReference>
<sequence>MRDVDQYGIEGWKPFTIYEPIPASCIPEELPSLRKILHRIDILSPNAEEALGFLSINKSGINDPGVIELAAARFLSFGISRDASGYVVIRCGAMGAYGATLEAGTVKGWWTPAYWTPEDKDAVVDVTGKVNYLESNTSLKDSYARCWECIFGRTLSGALFDEWGRSRSVSPVSNTELQREKNSGTEIVRKRDLHSSSIGLRSNSPLPLPPGRFAAGKEPSQADRDRKMNKPVWESGPELY</sequence>